<organism evidence="1 2">
    <name type="scientific">Prunus armeniaca</name>
    <name type="common">Apricot</name>
    <name type="synonym">Armeniaca vulgaris</name>
    <dbReference type="NCBI Taxonomy" id="36596"/>
    <lineage>
        <taxon>Eukaryota</taxon>
        <taxon>Viridiplantae</taxon>
        <taxon>Streptophyta</taxon>
        <taxon>Embryophyta</taxon>
        <taxon>Tracheophyta</taxon>
        <taxon>Spermatophyta</taxon>
        <taxon>Magnoliopsida</taxon>
        <taxon>eudicotyledons</taxon>
        <taxon>Gunneridae</taxon>
        <taxon>Pentapetalae</taxon>
        <taxon>rosids</taxon>
        <taxon>fabids</taxon>
        <taxon>Rosales</taxon>
        <taxon>Rosaceae</taxon>
        <taxon>Amygdaloideae</taxon>
        <taxon>Amygdaleae</taxon>
        <taxon>Prunus</taxon>
    </lineage>
</organism>
<name>A0A6J5U9E6_PRUAR</name>
<protein>
    <submittedName>
        <fullName evidence="1">Uncharacterized protein</fullName>
    </submittedName>
</protein>
<proteinExistence type="predicted"/>
<gene>
    <name evidence="1" type="ORF">CURHAP_LOCUS20087</name>
</gene>
<dbReference type="EMBL" id="CAEKDK010000003">
    <property type="protein sequence ID" value="CAB4273056.1"/>
    <property type="molecule type" value="Genomic_DNA"/>
</dbReference>
<evidence type="ECO:0000313" key="2">
    <source>
        <dbReference type="Proteomes" id="UP000507222"/>
    </source>
</evidence>
<dbReference type="AlphaFoldDB" id="A0A6J5U9E6"/>
<evidence type="ECO:0000313" key="1">
    <source>
        <dbReference type="EMBL" id="CAB4273056.1"/>
    </source>
</evidence>
<sequence length="113" mass="13183">MKQVPKIYKILSWQRAQKRRETLGRELKLCWLVQVAGLGCMWGLEPVEGDGGRRGVVGEKERYGEGERERERENGIERERWRWGEMGRTTTWRGGDGLIPSWTCVNFSETERG</sequence>
<accession>A0A6J5U9E6</accession>
<dbReference type="Proteomes" id="UP000507222">
    <property type="component" value="Unassembled WGS sequence"/>
</dbReference>
<reference evidence="1 2" key="1">
    <citation type="submission" date="2020-05" db="EMBL/GenBank/DDBJ databases">
        <authorList>
            <person name="Campoy J."/>
            <person name="Schneeberger K."/>
            <person name="Spophaly S."/>
        </authorList>
    </citation>
    <scope>NUCLEOTIDE SEQUENCE [LARGE SCALE GENOMIC DNA]</scope>
    <source>
        <strain evidence="1">PruArmRojPasFocal</strain>
    </source>
</reference>